<dbReference type="EC" id="3.5.1.1" evidence="4"/>
<sequence length="161" mass="17597">MNIELITTGGTIDKVYNPLNGELTFGESNVPEIIKRARVTANIHITPLMAIDSLQMTDEHRNQILMHCQSSDTDRLVITHGTDTMTDTAKVLASANLVKTIVLTGAMIPFSIQHSDALFNLGAAITSAQLLEPGIYIAMNGKVFNALETEKNRQQGIFETN</sequence>
<keyword evidence="4" id="KW-0378">Hydrolase</keyword>
<feature type="active site" description="O-isoaspartyl threonine intermediate" evidence="1">
    <location>
        <position position="11"/>
    </location>
</feature>
<organism evidence="4 5">
    <name type="scientific">BD1-7 clade bacterium</name>
    <dbReference type="NCBI Taxonomy" id="2029982"/>
    <lineage>
        <taxon>Bacteria</taxon>
        <taxon>Pseudomonadati</taxon>
        <taxon>Pseudomonadota</taxon>
        <taxon>Gammaproteobacteria</taxon>
        <taxon>Cellvibrionales</taxon>
        <taxon>Spongiibacteraceae</taxon>
        <taxon>BD1-7 clade</taxon>
    </lineage>
</organism>
<evidence type="ECO:0000313" key="5">
    <source>
        <dbReference type="Proteomes" id="UP000441399"/>
    </source>
</evidence>
<dbReference type="PROSITE" id="PS51732">
    <property type="entry name" value="ASN_GLN_ASE_3"/>
    <property type="match status" value="1"/>
</dbReference>
<feature type="domain" description="L-asparaginase N-terminal" evidence="3">
    <location>
        <begin position="3"/>
        <end position="155"/>
    </location>
</feature>
<dbReference type="InterPro" id="IPR006034">
    <property type="entry name" value="Asparaginase/glutaminase-like"/>
</dbReference>
<dbReference type="EMBL" id="CACSIO010000012">
    <property type="protein sequence ID" value="CAA0107564.1"/>
    <property type="molecule type" value="Genomic_DNA"/>
</dbReference>
<gene>
    <name evidence="4" type="primary">ansB</name>
    <name evidence="4" type="ORF">OPDIPICF_01215</name>
</gene>
<evidence type="ECO:0000313" key="4">
    <source>
        <dbReference type="EMBL" id="CAA0107564.1"/>
    </source>
</evidence>
<feature type="binding site" evidence="2">
    <location>
        <begin position="82"/>
        <end position="83"/>
    </location>
    <ligand>
        <name>substrate</name>
    </ligand>
</feature>
<dbReference type="PANTHER" id="PTHR11707">
    <property type="entry name" value="L-ASPARAGINASE"/>
    <property type="match status" value="1"/>
</dbReference>
<dbReference type="PIRSF" id="PIRSF500176">
    <property type="entry name" value="L_ASNase"/>
    <property type="match status" value="1"/>
</dbReference>
<reference evidence="4 5" key="1">
    <citation type="submission" date="2019-11" db="EMBL/GenBank/DDBJ databases">
        <authorList>
            <person name="Holert J."/>
        </authorList>
    </citation>
    <scope>NUCLEOTIDE SEQUENCE [LARGE SCALE GENOMIC DNA]</scope>
    <source>
        <strain evidence="4">SB11_3</strain>
    </source>
</reference>
<dbReference type="Pfam" id="PF00710">
    <property type="entry name" value="Asparaginase"/>
    <property type="match status" value="1"/>
</dbReference>
<dbReference type="SUPFAM" id="SSF53774">
    <property type="entry name" value="Glutaminase/Asparaginase"/>
    <property type="match status" value="1"/>
</dbReference>
<protein>
    <submittedName>
        <fullName evidence="4">Putative L-asparaginase periplasmic</fullName>
        <ecNumber evidence="4">3.5.1.1</ecNumber>
    </submittedName>
</protein>
<keyword evidence="5" id="KW-1185">Reference proteome</keyword>
<evidence type="ECO:0000256" key="1">
    <source>
        <dbReference type="PIRSR" id="PIRSR001220-1"/>
    </source>
</evidence>
<dbReference type="GO" id="GO:0004067">
    <property type="term" value="F:asparaginase activity"/>
    <property type="evidence" value="ECO:0007669"/>
    <property type="project" value="UniProtKB-UniRule"/>
</dbReference>
<dbReference type="PANTHER" id="PTHR11707:SF28">
    <property type="entry name" value="60 KDA LYSOPHOSPHOLIPASE"/>
    <property type="match status" value="1"/>
</dbReference>
<dbReference type="Gene3D" id="3.40.50.1170">
    <property type="entry name" value="L-asparaginase, N-terminal domain"/>
    <property type="match status" value="1"/>
</dbReference>
<proteinExistence type="predicted"/>
<dbReference type="OrthoDB" id="9788068at2"/>
<dbReference type="Proteomes" id="UP000441399">
    <property type="component" value="Unassembled WGS sequence"/>
</dbReference>
<feature type="binding site" evidence="2">
    <location>
        <position position="53"/>
    </location>
    <ligand>
        <name>substrate</name>
    </ligand>
</feature>
<accession>A0A5S9PS43</accession>
<dbReference type="PRINTS" id="PR00139">
    <property type="entry name" value="ASNGLNASE"/>
</dbReference>
<evidence type="ECO:0000256" key="2">
    <source>
        <dbReference type="PIRSR" id="PIRSR001220-2"/>
    </source>
</evidence>
<evidence type="ECO:0000259" key="3">
    <source>
        <dbReference type="Pfam" id="PF00710"/>
    </source>
</evidence>
<dbReference type="InterPro" id="IPR027474">
    <property type="entry name" value="L-asparaginase_N"/>
</dbReference>
<dbReference type="InterPro" id="IPR037152">
    <property type="entry name" value="L-asparaginase_N_sf"/>
</dbReference>
<dbReference type="PIRSF" id="PIRSF001220">
    <property type="entry name" value="L-ASNase_gatD"/>
    <property type="match status" value="1"/>
</dbReference>
<name>A0A5S9PS43_9GAMM</name>
<dbReference type="AlphaFoldDB" id="A0A5S9PS43"/>
<dbReference type="InterPro" id="IPR036152">
    <property type="entry name" value="Asp/glu_Ase-like_sf"/>
</dbReference>